<name>A0A4Z1FY96_9HELO</name>
<organism evidence="1 2">
    <name type="scientific">Botrytis paeoniae</name>
    <dbReference type="NCBI Taxonomy" id="278948"/>
    <lineage>
        <taxon>Eukaryota</taxon>
        <taxon>Fungi</taxon>
        <taxon>Dikarya</taxon>
        <taxon>Ascomycota</taxon>
        <taxon>Pezizomycotina</taxon>
        <taxon>Leotiomycetes</taxon>
        <taxon>Helotiales</taxon>
        <taxon>Sclerotiniaceae</taxon>
        <taxon>Botrytis</taxon>
    </lineage>
</organism>
<dbReference type="AlphaFoldDB" id="A0A4Z1FY96"/>
<evidence type="ECO:0000313" key="2">
    <source>
        <dbReference type="Proteomes" id="UP000297910"/>
    </source>
</evidence>
<reference evidence="1 2" key="1">
    <citation type="submission" date="2017-12" db="EMBL/GenBank/DDBJ databases">
        <title>Comparative genomics of Botrytis spp.</title>
        <authorList>
            <person name="Valero-Jimenez C.A."/>
            <person name="Tapia P."/>
            <person name="Veloso J."/>
            <person name="Silva-Moreno E."/>
            <person name="Staats M."/>
            <person name="Valdes J.H."/>
            <person name="Van Kan J.A.L."/>
        </authorList>
    </citation>
    <scope>NUCLEOTIDE SEQUENCE [LARGE SCALE GENOMIC DNA]</scope>
    <source>
        <strain evidence="1 2">Bp0003</strain>
    </source>
</reference>
<dbReference type="EMBL" id="PQXI01000011">
    <property type="protein sequence ID" value="TGO29794.1"/>
    <property type="molecule type" value="Genomic_DNA"/>
</dbReference>
<comment type="caution">
    <text evidence="1">The sequence shown here is derived from an EMBL/GenBank/DDBJ whole genome shotgun (WGS) entry which is preliminary data.</text>
</comment>
<protein>
    <submittedName>
        <fullName evidence="1">Uncharacterized protein</fullName>
    </submittedName>
</protein>
<evidence type="ECO:0000313" key="1">
    <source>
        <dbReference type="EMBL" id="TGO29794.1"/>
    </source>
</evidence>
<keyword evidence="2" id="KW-1185">Reference proteome</keyword>
<sequence>MYYETFSFIKALKQNRFLGGLRWVVFSQAKIKNKDSDKTDSDWLEIRTVKRGLASKNVSDVPISARVDQNGSAEIFFKSERKKTAIPTKNRYGVDAAIPIALVSTE</sequence>
<gene>
    <name evidence="1" type="ORF">BPAE_0011g00660</name>
</gene>
<dbReference type="Proteomes" id="UP000297910">
    <property type="component" value="Unassembled WGS sequence"/>
</dbReference>
<proteinExistence type="predicted"/>
<accession>A0A4Z1FY96</accession>